<dbReference type="Proteomes" id="UP000823749">
    <property type="component" value="Chromosome 1"/>
</dbReference>
<dbReference type="EMBL" id="JACTNZ010000001">
    <property type="protein sequence ID" value="KAG5567469.1"/>
    <property type="molecule type" value="Genomic_DNA"/>
</dbReference>
<proteinExistence type="predicted"/>
<reference evidence="2" key="1">
    <citation type="submission" date="2020-08" db="EMBL/GenBank/DDBJ databases">
        <title>Plant Genome Project.</title>
        <authorList>
            <person name="Zhang R.-G."/>
        </authorList>
    </citation>
    <scope>NUCLEOTIDE SEQUENCE</scope>
    <source>
        <strain evidence="2">WSP0</strain>
        <tissue evidence="2">Leaf</tissue>
    </source>
</reference>
<evidence type="ECO:0000256" key="1">
    <source>
        <dbReference type="SAM" id="MobiDB-lite"/>
    </source>
</evidence>
<evidence type="ECO:0000313" key="2">
    <source>
        <dbReference type="EMBL" id="KAG5567469.1"/>
    </source>
</evidence>
<dbReference type="PANTHER" id="PTHR33592:SF5">
    <property type="entry name" value="TRANSMEMBRANE PROTEIN"/>
    <property type="match status" value="1"/>
</dbReference>
<dbReference type="AlphaFoldDB" id="A0AAV6LRY3"/>
<name>A0AAV6LRY3_9ERIC</name>
<sequence>MGGEDGGLSVVVEGVEGGDEGGADAGGDEGMGNRDLEKVEVEELRKVMLVVDLVKELAPLHQFLTGLSTLNLLSYYKNKMKPINKALAILALLFLLSMFKPHEAARFLSEKNLSLQSLRGDVPPSKPDGGTYTPRTSTLGQKGFAGHVMPPPPPPQLMVPVGVATS</sequence>
<accession>A0AAV6LRY3</accession>
<dbReference type="PANTHER" id="PTHR33592">
    <property type="entry name" value="TRANSMEMBRANE PROTEIN"/>
    <property type="match status" value="1"/>
</dbReference>
<evidence type="ECO:0000313" key="3">
    <source>
        <dbReference type="Proteomes" id="UP000823749"/>
    </source>
</evidence>
<feature type="region of interest" description="Disordered" evidence="1">
    <location>
        <begin position="117"/>
        <end position="136"/>
    </location>
</feature>
<comment type="caution">
    <text evidence="2">The sequence shown here is derived from an EMBL/GenBank/DDBJ whole genome shotgun (WGS) entry which is preliminary data.</text>
</comment>
<gene>
    <name evidence="2" type="ORF">RHGRI_002878</name>
</gene>
<keyword evidence="3" id="KW-1185">Reference proteome</keyword>
<organism evidence="2 3">
    <name type="scientific">Rhododendron griersonianum</name>
    <dbReference type="NCBI Taxonomy" id="479676"/>
    <lineage>
        <taxon>Eukaryota</taxon>
        <taxon>Viridiplantae</taxon>
        <taxon>Streptophyta</taxon>
        <taxon>Embryophyta</taxon>
        <taxon>Tracheophyta</taxon>
        <taxon>Spermatophyta</taxon>
        <taxon>Magnoliopsida</taxon>
        <taxon>eudicotyledons</taxon>
        <taxon>Gunneridae</taxon>
        <taxon>Pentapetalae</taxon>
        <taxon>asterids</taxon>
        <taxon>Ericales</taxon>
        <taxon>Ericaceae</taxon>
        <taxon>Ericoideae</taxon>
        <taxon>Rhodoreae</taxon>
        <taxon>Rhododendron</taxon>
    </lineage>
</organism>
<protein>
    <submittedName>
        <fullName evidence="2">Uncharacterized protein</fullName>
    </submittedName>
</protein>